<evidence type="ECO:0000313" key="7">
    <source>
        <dbReference type="Proteomes" id="UP001156664"/>
    </source>
</evidence>
<reference evidence="7" key="1">
    <citation type="journal article" date="2019" name="Int. J. Syst. Evol. Microbiol.">
        <title>The Global Catalogue of Microorganisms (GCM) 10K type strain sequencing project: providing services to taxonomists for standard genome sequencing and annotation.</title>
        <authorList>
            <consortium name="The Broad Institute Genomics Platform"/>
            <consortium name="The Broad Institute Genome Sequencing Center for Infectious Disease"/>
            <person name="Wu L."/>
            <person name="Ma J."/>
        </authorList>
    </citation>
    <scope>NUCLEOTIDE SEQUENCE [LARGE SCALE GENOMIC DNA]</scope>
    <source>
        <strain evidence="7">NBRC 105857</strain>
    </source>
</reference>
<protein>
    <recommendedName>
        <fullName evidence="4">lipopolysaccharide heptosyltransferase II</fullName>
        <ecNumber evidence="4">2.4.99.24</ecNumber>
    </recommendedName>
</protein>
<dbReference type="RefSeq" id="WP_284279461.1">
    <property type="nucleotide sequence ID" value="NZ_BSOJ01000004.1"/>
</dbReference>
<evidence type="ECO:0000256" key="1">
    <source>
        <dbReference type="ARBA" id="ARBA00022676"/>
    </source>
</evidence>
<name>A0ABQ5YRS7_9BURK</name>
<keyword evidence="7" id="KW-1185">Reference proteome</keyword>
<evidence type="ECO:0000313" key="6">
    <source>
        <dbReference type="EMBL" id="GLR25142.1"/>
    </source>
</evidence>
<comment type="catalytic activity">
    <reaction evidence="5">
        <text>an L-alpha-D-Hep-(1-&gt;5)-[alpha-Kdo-(2-&gt;4)]-alpha-Kdo-(2-&gt;6)-lipid A + ADP-L-glycero-beta-D-manno-heptose = an L-alpha-D-Hep-(1-&gt;3)-L-alpha-D-Hep-(1-&gt;5)-[alpha-Kdo-(2-&gt;4)]-alpha-Kdo-(2-&gt;6)-lipid A + ADP + H(+)</text>
        <dbReference type="Rhea" id="RHEA:74071"/>
        <dbReference type="ChEBI" id="CHEBI:15378"/>
        <dbReference type="ChEBI" id="CHEBI:61506"/>
        <dbReference type="ChEBI" id="CHEBI:193068"/>
        <dbReference type="ChEBI" id="CHEBI:193069"/>
        <dbReference type="ChEBI" id="CHEBI:456216"/>
        <dbReference type="EC" id="2.4.99.24"/>
    </reaction>
</comment>
<comment type="caution">
    <text evidence="6">The sequence shown here is derived from an EMBL/GenBank/DDBJ whole genome shotgun (WGS) entry which is preliminary data.</text>
</comment>
<dbReference type="Proteomes" id="UP001156664">
    <property type="component" value="Unassembled WGS sequence"/>
</dbReference>
<keyword evidence="1" id="KW-0328">Glycosyltransferase</keyword>
<accession>A0ABQ5YRS7</accession>
<dbReference type="EC" id="2.4.99.24" evidence="4"/>
<dbReference type="EMBL" id="BSOJ01000004">
    <property type="protein sequence ID" value="GLR25142.1"/>
    <property type="molecule type" value="Genomic_DNA"/>
</dbReference>
<dbReference type="SUPFAM" id="SSF53756">
    <property type="entry name" value="UDP-Glycosyltransferase/glycogen phosphorylase"/>
    <property type="match status" value="1"/>
</dbReference>
<dbReference type="CDD" id="cd03789">
    <property type="entry name" value="GT9_LPS_heptosyltransferase"/>
    <property type="match status" value="1"/>
</dbReference>
<dbReference type="InterPro" id="IPR051199">
    <property type="entry name" value="LPS_LOS_Heptosyltrfase"/>
</dbReference>
<dbReference type="NCBIfam" id="TIGR02195">
    <property type="entry name" value="heptsyl_trn_II"/>
    <property type="match status" value="1"/>
</dbReference>
<dbReference type="InterPro" id="IPR002201">
    <property type="entry name" value="Glyco_trans_9"/>
</dbReference>
<dbReference type="InterPro" id="IPR011910">
    <property type="entry name" value="RfaF"/>
</dbReference>
<comment type="similarity">
    <text evidence="3">Belongs to the glycosyltransferase 9 family.</text>
</comment>
<organism evidence="6 7">
    <name type="scientific">Limnobacter litoralis</name>
    <dbReference type="NCBI Taxonomy" id="481366"/>
    <lineage>
        <taxon>Bacteria</taxon>
        <taxon>Pseudomonadati</taxon>
        <taxon>Pseudomonadota</taxon>
        <taxon>Betaproteobacteria</taxon>
        <taxon>Burkholderiales</taxon>
        <taxon>Burkholderiaceae</taxon>
        <taxon>Limnobacter</taxon>
    </lineage>
</organism>
<proteinExistence type="inferred from homology"/>
<evidence type="ECO:0000256" key="4">
    <source>
        <dbReference type="ARBA" id="ARBA00044042"/>
    </source>
</evidence>
<sequence length="345" mass="37276">MRILVVAPNWIGDAVMSLSLLQALHRDDRLASAGGEPCEIHVLAPPVTAPVYRCSPVVKAVHVEPFKHGELQLTLRRKVGQALRAEGFNRAYILPNSLKSALVPWFADIAWRTGYSGELRSLILTPVLPKPSKYAKPPMLEWYGALNGYTAADLEYPRMQVEGDASAKALRDFDLNAGFLAVAPGAEYGPAKRWPAEHVAATVSGWLAAHPARAAVLLGGPQDLEFAQSIEQQVDPEHRQRVRVLCGQTSLEQAFGLIASATALLTNDSGLMHVAAALDVKVHAVFGSSSPHHTPPLNTNASVYYLALSCSPCYQRTCPLGHLDCLNQLKPKLVLDQLVPPGQGV</sequence>
<dbReference type="Pfam" id="PF01075">
    <property type="entry name" value="Glyco_transf_9"/>
    <property type="match status" value="1"/>
</dbReference>
<gene>
    <name evidence="6" type="primary">waaF</name>
    <name evidence="6" type="ORF">GCM10007875_02290</name>
</gene>
<evidence type="ECO:0000256" key="3">
    <source>
        <dbReference type="ARBA" id="ARBA00043995"/>
    </source>
</evidence>
<evidence type="ECO:0000256" key="2">
    <source>
        <dbReference type="ARBA" id="ARBA00022679"/>
    </source>
</evidence>
<keyword evidence="2" id="KW-0808">Transferase</keyword>
<dbReference type="PANTHER" id="PTHR30160:SF7">
    <property type="entry name" value="ADP-HEPTOSE--LPS HEPTOSYLTRANSFERASE 2"/>
    <property type="match status" value="1"/>
</dbReference>
<evidence type="ECO:0000256" key="5">
    <source>
        <dbReference type="ARBA" id="ARBA00047503"/>
    </source>
</evidence>
<dbReference type="PANTHER" id="PTHR30160">
    <property type="entry name" value="TETRAACYLDISACCHARIDE 4'-KINASE-RELATED"/>
    <property type="match status" value="1"/>
</dbReference>
<dbReference type="Gene3D" id="3.40.50.2000">
    <property type="entry name" value="Glycogen Phosphorylase B"/>
    <property type="match status" value="2"/>
</dbReference>